<evidence type="ECO:0000256" key="7">
    <source>
        <dbReference type="ARBA" id="ARBA00033135"/>
    </source>
</evidence>
<name>A0A4R7BS67_9HYPH</name>
<proteinExistence type="inferred from homology"/>
<dbReference type="OrthoDB" id="9813510at2"/>
<reference evidence="8 9" key="1">
    <citation type="submission" date="2019-03" db="EMBL/GenBank/DDBJ databases">
        <title>Genomic Encyclopedia of Type Strains, Phase IV (KMG-IV): sequencing the most valuable type-strain genomes for metagenomic binning, comparative biology and taxonomic classification.</title>
        <authorList>
            <person name="Goeker M."/>
        </authorList>
    </citation>
    <scope>NUCLEOTIDE SEQUENCE [LARGE SCALE GENOMIC DNA]</scope>
    <source>
        <strain evidence="8 9">DSM 25903</strain>
    </source>
</reference>
<gene>
    <name evidence="8" type="ORF">EV668_3971</name>
</gene>
<dbReference type="InterPro" id="IPR011067">
    <property type="entry name" value="Plasmid_toxin/cell-grow_inhib"/>
</dbReference>
<dbReference type="Pfam" id="PF01845">
    <property type="entry name" value="CcdB"/>
    <property type="match status" value="1"/>
</dbReference>
<comment type="similarity">
    <text evidence="1">Belongs to the CcdB toxin family.</text>
</comment>
<keyword evidence="9" id="KW-1185">Reference proteome</keyword>
<dbReference type="SUPFAM" id="SSF50118">
    <property type="entry name" value="Cell growth inhibitor/plasmid maintenance toxic component"/>
    <property type="match status" value="1"/>
</dbReference>
<evidence type="ECO:0000313" key="8">
    <source>
        <dbReference type="EMBL" id="TDR88103.1"/>
    </source>
</evidence>
<dbReference type="GO" id="GO:0006276">
    <property type="term" value="P:plasmid maintenance"/>
    <property type="evidence" value="ECO:0007669"/>
    <property type="project" value="InterPro"/>
</dbReference>
<evidence type="ECO:0000313" key="9">
    <source>
        <dbReference type="Proteomes" id="UP000295122"/>
    </source>
</evidence>
<protein>
    <recommendedName>
        <fullName evidence="2">Toxin CcdB</fullName>
    </recommendedName>
    <alternativeName>
        <fullName evidence="7">Cytotoxic protein CcdB</fullName>
    </alternativeName>
    <alternativeName>
        <fullName evidence="6">Protein LetD</fullName>
    </alternativeName>
</protein>
<dbReference type="GO" id="GO:0008657">
    <property type="term" value="F:DNA topoisomerase type II (double strand cut, ATP-hydrolyzing) inhibitor activity"/>
    <property type="evidence" value="ECO:0007669"/>
    <property type="project" value="InterPro"/>
</dbReference>
<evidence type="ECO:0000256" key="5">
    <source>
        <dbReference type="ARBA" id="ARBA00023163"/>
    </source>
</evidence>
<accession>A0A4R7BS67</accession>
<dbReference type="EMBL" id="SNZR01000015">
    <property type="protein sequence ID" value="TDR88103.1"/>
    <property type="molecule type" value="Genomic_DNA"/>
</dbReference>
<evidence type="ECO:0000256" key="2">
    <source>
        <dbReference type="ARBA" id="ARBA00015075"/>
    </source>
</evidence>
<evidence type="ECO:0000256" key="4">
    <source>
        <dbReference type="ARBA" id="ARBA00023015"/>
    </source>
</evidence>
<dbReference type="Gene3D" id="2.30.30.110">
    <property type="match status" value="1"/>
</dbReference>
<keyword evidence="4" id="KW-0805">Transcription regulation</keyword>
<evidence type="ECO:0000256" key="6">
    <source>
        <dbReference type="ARBA" id="ARBA00029628"/>
    </source>
</evidence>
<dbReference type="AlphaFoldDB" id="A0A4R7BS67"/>
<keyword evidence="3" id="KW-0678">Repressor</keyword>
<organism evidence="8 9">
    <name type="scientific">Enterovirga rhinocerotis</name>
    <dbReference type="NCBI Taxonomy" id="1339210"/>
    <lineage>
        <taxon>Bacteria</taxon>
        <taxon>Pseudomonadati</taxon>
        <taxon>Pseudomonadota</taxon>
        <taxon>Alphaproteobacteria</taxon>
        <taxon>Hyphomicrobiales</taxon>
        <taxon>Methylobacteriaceae</taxon>
        <taxon>Enterovirga</taxon>
    </lineage>
</organism>
<dbReference type="Proteomes" id="UP000295122">
    <property type="component" value="Unassembled WGS sequence"/>
</dbReference>
<dbReference type="InterPro" id="IPR002712">
    <property type="entry name" value="CcdB"/>
</dbReference>
<evidence type="ECO:0000256" key="3">
    <source>
        <dbReference type="ARBA" id="ARBA00022491"/>
    </source>
</evidence>
<keyword evidence="5" id="KW-0804">Transcription</keyword>
<sequence>MRQFSVCRLKGRSGTLSGRLVVVLQHDLLSDLRTRIVAPLLSLTEADAIGRIAPEVAFGGRRYRLCLYELMTIDISSLSEPSGTVDVHDAVMRGIDQIFAGV</sequence>
<comment type="caution">
    <text evidence="8">The sequence shown here is derived from an EMBL/GenBank/DDBJ whole genome shotgun (WGS) entry which is preliminary data.</text>
</comment>
<evidence type="ECO:0000256" key="1">
    <source>
        <dbReference type="ARBA" id="ARBA00005230"/>
    </source>
</evidence>